<feature type="compositionally biased region" description="Pro residues" evidence="8">
    <location>
        <begin position="34"/>
        <end position="50"/>
    </location>
</feature>
<dbReference type="PROSITE" id="PS51257">
    <property type="entry name" value="PROKAR_LIPOPROTEIN"/>
    <property type="match status" value="1"/>
</dbReference>
<keyword evidence="7" id="KW-1015">Disulfide bond</keyword>
<evidence type="ECO:0000256" key="4">
    <source>
        <dbReference type="ARBA" id="ARBA00022729"/>
    </source>
</evidence>
<dbReference type="InterPro" id="IPR029058">
    <property type="entry name" value="AB_hydrolase_fold"/>
</dbReference>
<evidence type="ECO:0000256" key="5">
    <source>
        <dbReference type="ARBA" id="ARBA00022801"/>
    </source>
</evidence>
<evidence type="ECO:0000256" key="1">
    <source>
        <dbReference type="ARBA" id="ARBA00006249"/>
    </source>
</evidence>
<comment type="caution">
    <text evidence="10">The sequence shown here is derived from an EMBL/GenBank/DDBJ whole genome shotgun (WGS) entry which is preliminary data.</text>
</comment>
<dbReference type="Pfam" id="PF07519">
    <property type="entry name" value="Tannase"/>
    <property type="match status" value="1"/>
</dbReference>
<comment type="similarity">
    <text evidence="1">Belongs to the tannase family.</text>
</comment>
<evidence type="ECO:0000256" key="8">
    <source>
        <dbReference type="SAM" id="MobiDB-lite"/>
    </source>
</evidence>
<proteinExistence type="inferred from homology"/>
<keyword evidence="3" id="KW-0479">Metal-binding</keyword>
<sequence>MKSPHFRYHMIAGAVITALLTACSSGSSDDDTPTPEPTPTPTPDPTPEPQLPQLSEAVGAALKGRCEDLAGFAYPRATISVAETVAAGAVKVSGTDIGEHCRIRGELEQRVSPIDNETYAIGFEMRLPVDWNGRYFYQGNGGTDGSISNAYGTYGSGGALSNALHKGFAVISSDAGHNGSQNPLFGLDPEARINYGYGAAQKLTPMAKAMIASAYGKGPDRSYFGGNSNGGRHAMVAAARLAEEYDGILASAPGFNLPLAAVAQLYSAQQFRKTATDETDLSTGFTEAERRTVANAILRQCDALDGASDGLVQDIEACRSAFDLARDVTTCAADRDGTCLTTEQKQAVGDMYRGPVNSKGEALYATQPYDPGLVARGWANWKYTSSVGNARDPVAVGIIFQVPPDASVATDTNASREFAFNYNFDTDFPKLFATDATYTEDSLSFMTPPNATQLETLRDRGGKMIVVHGASDGVFSVDDTQQWYEGLMQANNGDASKFARFFPVPGMGHGSGGPSTDQFDMLDSLIDWVERGKAPDSVLAQARGAGNPGGVNTELPADWAPDRTRPLCPYPLVARYNGSGSIERAENFSCKE</sequence>
<dbReference type="InterPro" id="IPR011118">
    <property type="entry name" value="Tannase/feruloyl_esterase"/>
</dbReference>
<reference evidence="10 11" key="1">
    <citation type="submission" date="2020-07" db="EMBL/GenBank/DDBJ databases">
        <title>Pusillimonas sp. nov., isolated from poultry manure in Taiwan.</title>
        <authorList>
            <person name="Lin S.-Y."/>
            <person name="Tang Y.-S."/>
            <person name="Young C.-C."/>
        </authorList>
    </citation>
    <scope>NUCLEOTIDE SEQUENCE [LARGE SCALE GENOMIC DNA]</scope>
    <source>
        <strain evidence="10 11">CC-YST705</strain>
    </source>
</reference>
<dbReference type="PANTHER" id="PTHR33938:SF15">
    <property type="entry name" value="FERULOYL ESTERASE B-RELATED"/>
    <property type="match status" value="1"/>
</dbReference>
<keyword evidence="2" id="KW-0719">Serine esterase</keyword>
<keyword evidence="11" id="KW-1185">Reference proteome</keyword>
<keyword evidence="6" id="KW-0106">Calcium</keyword>
<dbReference type="SUPFAM" id="SSF53474">
    <property type="entry name" value="alpha/beta-Hydrolases"/>
    <property type="match status" value="1"/>
</dbReference>
<evidence type="ECO:0000256" key="3">
    <source>
        <dbReference type="ARBA" id="ARBA00022723"/>
    </source>
</evidence>
<keyword evidence="5 10" id="KW-0378">Hydrolase</keyword>
<evidence type="ECO:0000313" key="11">
    <source>
        <dbReference type="Proteomes" id="UP000776983"/>
    </source>
</evidence>
<evidence type="ECO:0000256" key="7">
    <source>
        <dbReference type="ARBA" id="ARBA00023157"/>
    </source>
</evidence>
<dbReference type="RefSeq" id="WP_226952385.1">
    <property type="nucleotide sequence ID" value="NZ_JACDXW010000001.1"/>
</dbReference>
<dbReference type="PANTHER" id="PTHR33938">
    <property type="entry name" value="FERULOYL ESTERASE B-RELATED"/>
    <property type="match status" value="1"/>
</dbReference>
<keyword evidence="4 9" id="KW-0732">Signal</keyword>
<feature type="region of interest" description="Disordered" evidence="8">
    <location>
        <begin position="23"/>
        <end position="52"/>
    </location>
</feature>
<evidence type="ECO:0000256" key="2">
    <source>
        <dbReference type="ARBA" id="ARBA00022487"/>
    </source>
</evidence>
<evidence type="ECO:0000256" key="6">
    <source>
        <dbReference type="ARBA" id="ARBA00022837"/>
    </source>
</evidence>
<dbReference type="Gene3D" id="3.40.50.1820">
    <property type="entry name" value="alpha/beta hydrolase"/>
    <property type="match status" value="2"/>
</dbReference>
<protein>
    <submittedName>
        <fullName evidence="10">Tannase/feruloyl esterase family alpha/beta hydrolase</fullName>
    </submittedName>
</protein>
<organism evidence="10 11">
    <name type="scientific">Mesopusillimonas faecipullorum</name>
    <dbReference type="NCBI Taxonomy" id="2755040"/>
    <lineage>
        <taxon>Bacteria</taxon>
        <taxon>Pseudomonadati</taxon>
        <taxon>Pseudomonadota</taxon>
        <taxon>Betaproteobacteria</taxon>
        <taxon>Burkholderiales</taxon>
        <taxon>Alcaligenaceae</taxon>
        <taxon>Mesopusillimonas</taxon>
    </lineage>
</organism>
<evidence type="ECO:0000313" key="10">
    <source>
        <dbReference type="EMBL" id="MCB5362159.1"/>
    </source>
</evidence>
<feature type="signal peptide" evidence="9">
    <location>
        <begin position="1"/>
        <end position="29"/>
    </location>
</feature>
<gene>
    <name evidence="10" type="ORF">H0484_00075</name>
</gene>
<feature type="chain" id="PRO_5046898973" evidence="9">
    <location>
        <begin position="30"/>
        <end position="592"/>
    </location>
</feature>
<dbReference type="EMBL" id="JACDXW010000001">
    <property type="protein sequence ID" value="MCB5362159.1"/>
    <property type="molecule type" value="Genomic_DNA"/>
</dbReference>
<name>A0ABS8C7Z8_9BURK</name>
<evidence type="ECO:0000256" key="9">
    <source>
        <dbReference type="SAM" id="SignalP"/>
    </source>
</evidence>
<accession>A0ABS8C7Z8</accession>
<dbReference type="GO" id="GO:0016787">
    <property type="term" value="F:hydrolase activity"/>
    <property type="evidence" value="ECO:0007669"/>
    <property type="project" value="UniProtKB-KW"/>
</dbReference>
<dbReference type="Proteomes" id="UP000776983">
    <property type="component" value="Unassembled WGS sequence"/>
</dbReference>